<dbReference type="EMBL" id="CP119317">
    <property type="protein sequence ID" value="WEK55887.1"/>
    <property type="molecule type" value="Genomic_DNA"/>
</dbReference>
<keyword evidence="1" id="KW-0472">Membrane</keyword>
<dbReference type="Proteomes" id="UP001178662">
    <property type="component" value="Chromosome"/>
</dbReference>
<dbReference type="Gene3D" id="3.40.630.30">
    <property type="match status" value="1"/>
</dbReference>
<feature type="transmembrane region" description="Helical" evidence="1">
    <location>
        <begin position="234"/>
        <end position="257"/>
    </location>
</feature>
<dbReference type="GO" id="GO:0016747">
    <property type="term" value="F:acyltransferase activity, transferring groups other than amino-acyl groups"/>
    <property type="evidence" value="ECO:0007669"/>
    <property type="project" value="InterPro"/>
</dbReference>
<feature type="transmembrane region" description="Helical" evidence="1">
    <location>
        <begin position="309"/>
        <end position="328"/>
    </location>
</feature>
<dbReference type="PROSITE" id="PS51186">
    <property type="entry name" value="GNAT"/>
    <property type="match status" value="1"/>
</dbReference>
<evidence type="ECO:0000313" key="3">
    <source>
        <dbReference type="EMBL" id="WEK55887.1"/>
    </source>
</evidence>
<dbReference type="Pfam" id="PF24838">
    <property type="entry name" value="8xMP"/>
    <property type="match status" value="1"/>
</dbReference>
<dbReference type="Pfam" id="PF00583">
    <property type="entry name" value="Acetyltransf_1"/>
    <property type="match status" value="1"/>
</dbReference>
<evidence type="ECO:0000313" key="4">
    <source>
        <dbReference type="Proteomes" id="UP001178662"/>
    </source>
</evidence>
<keyword evidence="1" id="KW-0812">Transmembrane</keyword>
<keyword evidence="4" id="KW-1185">Reference proteome</keyword>
<dbReference type="EC" id="2.3.1.-" evidence="3"/>
<sequence length="329" mass="38121">MTNTIIRKAQMSDLPDIVKLAKENNLDRISTASQQKGFLVSNFSMEQYEQCIQQNELFFVIEVAQVVRGFLLAYRKHELDSTSLIYRKIMKHAKDDFTLIKQICIERNSHQHGYGSRLYDYIMLNTEHDIYLAIVLEPINKASINFHFKLGFKQISTFIGEDQKKRGISYWNNPQSVPTYDPSIILQQYEVAMELYKHEDQLNWSKINHLLYVTGGLFAVVSFLSNVISPEDTFFLYFLSVISGVGILASYMFNIAISNGVIYLQRRKQSVVDIEKILVHMGGYKVVSVNYDQLEKHYKRSPTTNVMKMIPKGIGIIWCCVLLVTLMYY</sequence>
<keyword evidence="3" id="KW-0808">Transferase</keyword>
<dbReference type="SUPFAM" id="SSF55729">
    <property type="entry name" value="Acyl-CoA N-acyltransferases (Nat)"/>
    <property type="match status" value="1"/>
</dbReference>
<evidence type="ECO:0000259" key="2">
    <source>
        <dbReference type="PROSITE" id="PS51186"/>
    </source>
</evidence>
<dbReference type="InterPro" id="IPR000182">
    <property type="entry name" value="GNAT_dom"/>
</dbReference>
<name>A0AA95F1E0_9BACL</name>
<protein>
    <submittedName>
        <fullName evidence="3">GNAT family N-acetyltransferase</fullName>
        <ecNumber evidence="3">2.3.1.-</ecNumber>
    </submittedName>
</protein>
<feature type="domain" description="N-acetyltransferase" evidence="2">
    <location>
        <begin position="4"/>
        <end position="175"/>
    </location>
</feature>
<dbReference type="InterPro" id="IPR016181">
    <property type="entry name" value="Acyl_CoA_acyltransferase"/>
</dbReference>
<gene>
    <name evidence="3" type="ORF">P0Y55_07535</name>
</gene>
<keyword evidence="3" id="KW-0012">Acyltransferase</keyword>
<reference evidence="3" key="1">
    <citation type="submission" date="2023-03" db="EMBL/GenBank/DDBJ databases">
        <title>Andean soil-derived lignocellulolytic bacterial consortium as a source of novel taxa and putative plastic-active enzymes.</title>
        <authorList>
            <person name="Diaz-Garcia L."/>
            <person name="Chuvochina M."/>
            <person name="Feuerriegel G."/>
            <person name="Bunk B."/>
            <person name="Sproer C."/>
            <person name="Streit W.R."/>
            <person name="Rodriguez L.M."/>
            <person name="Overmann J."/>
            <person name="Jimenez D.J."/>
        </authorList>
    </citation>
    <scope>NUCLEOTIDE SEQUENCE</scope>
    <source>
        <strain evidence="3">MAG 2441</strain>
    </source>
</reference>
<dbReference type="InterPro" id="IPR056918">
    <property type="entry name" value="8xMP"/>
</dbReference>
<evidence type="ECO:0000256" key="1">
    <source>
        <dbReference type="SAM" id="Phobius"/>
    </source>
</evidence>
<dbReference type="AlphaFoldDB" id="A0AA95F1E0"/>
<proteinExistence type="predicted"/>
<accession>A0AA95F1E0</accession>
<organism evidence="3 4">
    <name type="scientific">Candidatus Cohnella colombiensis</name>
    <dbReference type="NCBI Taxonomy" id="3121368"/>
    <lineage>
        <taxon>Bacteria</taxon>
        <taxon>Bacillati</taxon>
        <taxon>Bacillota</taxon>
        <taxon>Bacilli</taxon>
        <taxon>Bacillales</taxon>
        <taxon>Paenibacillaceae</taxon>
        <taxon>Cohnella</taxon>
    </lineage>
</organism>
<keyword evidence="1" id="KW-1133">Transmembrane helix</keyword>
<feature type="transmembrane region" description="Helical" evidence="1">
    <location>
        <begin position="210"/>
        <end position="228"/>
    </location>
</feature>